<reference evidence="4 5" key="1">
    <citation type="submission" date="2015-11" db="EMBL/GenBank/DDBJ databases">
        <title>Genomic analysis of 38 Legionella species identifies large and diverse effector repertoires.</title>
        <authorList>
            <person name="Burstein D."/>
            <person name="Amaro F."/>
            <person name="Zusman T."/>
            <person name="Lifshitz Z."/>
            <person name="Cohen O."/>
            <person name="Gilbert J.A."/>
            <person name="Pupko T."/>
            <person name="Shuman H.A."/>
            <person name="Segal G."/>
        </authorList>
    </citation>
    <scope>NUCLEOTIDE SEQUENCE [LARGE SCALE GENOMIC DNA]</scope>
    <source>
        <strain evidence="4 5">WIGA</strain>
    </source>
</reference>
<dbReference type="InterPro" id="IPR006015">
    <property type="entry name" value="Universal_stress_UspA"/>
</dbReference>
<dbReference type="AlphaFoldDB" id="A0A0W0RJ16"/>
<proteinExistence type="inferred from homology"/>
<dbReference type="CDD" id="cd00293">
    <property type="entry name" value="USP-like"/>
    <property type="match status" value="1"/>
</dbReference>
<sequence length="143" mass="15920">MYKQIMVAVDDTKASILALKEAIKIAKNQNSKICVIHIIDTLYEGDVDREAFVELTRKQGQEVLDSMRKILSRSKVAFEMKLTELTPSKAQIAEKLVDEAAGFSADLIVIGTHGRRGIHHILTGSVAEEVIRISKTPVLLIRH</sequence>
<dbReference type="InterPro" id="IPR014729">
    <property type="entry name" value="Rossmann-like_a/b/a_fold"/>
</dbReference>
<gene>
    <name evidence="4" type="ORF">Lboz_2624</name>
</gene>
<keyword evidence="2" id="KW-0963">Cytoplasm</keyword>
<comment type="similarity">
    <text evidence="1 2">Belongs to the universal stress protein A family.</text>
</comment>
<evidence type="ECO:0000313" key="5">
    <source>
        <dbReference type="Proteomes" id="UP000054695"/>
    </source>
</evidence>
<dbReference type="PRINTS" id="PR01438">
    <property type="entry name" value="UNVRSLSTRESS"/>
</dbReference>
<evidence type="ECO:0000256" key="1">
    <source>
        <dbReference type="ARBA" id="ARBA00008791"/>
    </source>
</evidence>
<evidence type="ECO:0000256" key="2">
    <source>
        <dbReference type="PIRNR" id="PIRNR006276"/>
    </source>
</evidence>
<name>A0A0W0RJ16_LEGBO</name>
<dbReference type="PIRSF" id="PIRSF006276">
    <property type="entry name" value="UspA"/>
    <property type="match status" value="1"/>
</dbReference>
<protein>
    <recommendedName>
        <fullName evidence="2">Universal stress protein</fullName>
    </recommendedName>
</protein>
<evidence type="ECO:0000259" key="3">
    <source>
        <dbReference type="Pfam" id="PF00582"/>
    </source>
</evidence>
<dbReference type="PANTHER" id="PTHR46268">
    <property type="entry name" value="STRESS RESPONSE PROTEIN NHAX"/>
    <property type="match status" value="1"/>
</dbReference>
<dbReference type="SUPFAM" id="SSF52402">
    <property type="entry name" value="Adenine nucleotide alpha hydrolases-like"/>
    <property type="match status" value="1"/>
</dbReference>
<dbReference type="InterPro" id="IPR006016">
    <property type="entry name" value="UspA"/>
</dbReference>
<accession>A0A0W0RJ16</accession>
<dbReference type="RefSeq" id="WP_058460225.1">
    <property type="nucleotide sequence ID" value="NZ_CAAAIY010000005.1"/>
</dbReference>
<dbReference type="EMBL" id="LNXU01000032">
    <property type="protein sequence ID" value="KTC71047.1"/>
    <property type="molecule type" value="Genomic_DNA"/>
</dbReference>
<keyword evidence="5" id="KW-1185">Reference proteome</keyword>
<dbReference type="PANTHER" id="PTHR46268:SF6">
    <property type="entry name" value="UNIVERSAL STRESS PROTEIN UP12"/>
    <property type="match status" value="1"/>
</dbReference>
<comment type="caution">
    <text evidence="4">The sequence shown here is derived from an EMBL/GenBank/DDBJ whole genome shotgun (WGS) entry which is preliminary data.</text>
</comment>
<dbReference type="Proteomes" id="UP000054695">
    <property type="component" value="Unassembled WGS sequence"/>
</dbReference>
<dbReference type="PATRIC" id="fig|447.4.peg.2789"/>
<dbReference type="Pfam" id="PF00582">
    <property type="entry name" value="Usp"/>
    <property type="match status" value="1"/>
</dbReference>
<feature type="domain" description="UspA" evidence="3">
    <location>
        <begin position="1"/>
        <end position="142"/>
    </location>
</feature>
<comment type="subcellular location">
    <subcellularLocation>
        <location evidence="2">Cytoplasm</location>
    </subcellularLocation>
</comment>
<dbReference type="OrthoDB" id="9792500at2"/>
<evidence type="ECO:0000313" key="4">
    <source>
        <dbReference type="EMBL" id="KTC71047.1"/>
    </source>
</evidence>
<dbReference type="STRING" id="447.Lboz_2624"/>
<dbReference type="Gene3D" id="3.40.50.620">
    <property type="entry name" value="HUPs"/>
    <property type="match status" value="1"/>
</dbReference>
<dbReference type="GO" id="GO:0005737">
    <property type="term" value="C:cytoplasm"/>
    <property type="evidence" value="ECO:0007669"/>
    <property type="project" value="UniProtKB-SubCell"/>
</dbReference>
<organism evidence="4 5">
    <name type="scientific">Legionella bozemanae</name>
    <name type="common">Fluoribacter bozemanae</name>
    <dbReference type="NCBI Taxonomy" id="447"/>
    <lineage>
        <taxon>Bacteria</taxon>
        <taxon>Pseudomonadati</taxon>
        <taxon>Pseudomonadota</taxon>
        <taxon>Gammaproteobacteria</taxon>
        <taxon>Legionellales</taxon>
        <taxon>Legionellaceae</taxon>
        <taxon>Legionella</taxon>
    </lineage>
</organism>